<feature type="compositionally biased region" description="Low complexity" evidence="1">
    <location>
        <begin position="397"/>
        <end position="406"/>
    </location>
</feature>
<feature type="compositionally biased region" description="Low complexity" evidence="1">
    <location>
        <begin position="882"/>
        <end position="899"/>
    </location>
</feature>
<accession>A0A2N5ESN3</accession>
<feature type="compositionally biased region" description="Low complexity" evidence="1">
    <location>
        <begin position="708"/>
        <end position="755"/>
    </location>
</feature>
<feature type="compositionally biased region" description="Low complexity" evidence="1">
    <location>
        <begin position="454"/>
        <end position="485"/>
    </location>
</feature>
<comment type="caution">
    <text evidence="2">The sequence shown here is derived from an EMBL/GenBank/DDBJ whole genome shotgun (WGS) entry which is preliminary data.</text>
</comment>
<feature type="compositionally biased region" description="Polar residues" evidence="1">
    <location>
        <begin position="373"/>
        <end position="395"/>
    </location>
</feature>
<dbReference type="RefSeq" id="WP_101833691.1">
    <property type="nucleotide sequence ID" value="NZ_PJZK01000001.1"/>
</dbReference>
<organism evidence="2 3">
    <name type="scientific">Chimaeribacter arupi</name>
    <dbReference type="NCBI Taxonomy" id="2060066"/>
    <lineage>
        <taxon>Bacteria</taxon>
        <taxon>Pseudomonadati</taxon>
        <taxon>Pseudomonadota</taxon>
        <taxon>Gammaproteobacteria</taxon>
        <taxon>Enterobacterales</taxon>
        <taxon>Yersiniaceae</taxon>
        <taxon>Chimaeribacter</taxon>
    </lineage>
</organism>
<sequence length="916" mass="89582">MFYFRANQVKLTSNGSTRTLFNWRKDLSDVKLISFVTTSQSILPDIDTWLDSNDPAQKTALLARAVQSVSSSQILTTVENVKDNARLTFGTTGYNLFQSDKIPEDVNWCLMAIKSNKDTRELGSVFSSIADHAEFHNFATSLGSLVATAANPAFRAGVEITKFVTEVMSQRLQDEDDEQLGLLYLSLNRKQHYPYGERKENAVTDLTGNMLVDYSIFGVEEGAAQQSAQNAAPQNGSEPAPSELAKQTVEAGLAAAAAAARQTLAEKASAAATVPDQPADVLAKRAKAFLKERESGVLDQARQIMAGIAGAAASAAGDAAGQALTDLTTQLGAAALKAITGNAPPVGTPVQGIAPVSAIPDQPADVLAGGTGTSQAATQPTGGSGTEPQDGTTSGDPGASGAPGAPIANVTQKTVVEAGSAPVGDVLPAGTEPAPGVPPSGKEVIGDTPPDRVPPAGQDPATGGAPAPDAQPAAAPADQPAADAGSSAIPDQPADVLAAGTGTDNAATQPSGGSGTEPQDGTSSGDPRTNMPLGNITEKQMIEIKAAAAPSGDVQPVGKEVPDPGGKEVIAETPPEHLPPAGQDQPAAAPAAPAAAPAGQPAADAGSSAIPDQPADALAAGTGTDNAATQPSGGSGTEPQDGTTSGDTGGAISASTPTSGETQAVTEAAASAAPVDGVQTAQQDGPTEAGEYSPDAVASGKEVIAETPADAVPAAGQDQAAPAGGEAAPAAPQPAAADSSAAAAQPADAATGSAATQPTGGSGTEPQDGTASGDSAGGQDTAGSAAIPDQPAEALAAGQTVTPAAGIIVQSEDGSTVDGSQPAAEAAAAEPVINGSSAQPAAAPAVPESATQAATETAAAEPAGSDGDADDIGFQEIVVGSAPDAAAPAGGQPAEAGQAVDPGSDPAAGDAQKTQK</sequence>
<keyword evidence="3" id="KW-1185">Reference proteome</keyword>
<feature type="compositionally biased region" description="Low complexity" evidence="1">
    <location>
        <begin position="823"/>
        <end position="863"/>
    </location>
</feature>
<dbReference type="EMBL" id="PJZK01000001">
    <property type="protein sequence ID" value="PLR53080.1"/>
    <property type="molecule type" value="Genomic_DNA"/>
</dbReference>
<dbReference type="OrthoDB" id="1330858at2"/>
<feature type="compositionally biased region" description="Polar residues" evidence="1">
    <location>
        <begin position="653"/>
        <end position="665"/>
    </location>
</feature>
<evidence type="ECO:0000256" key="1">
    <source>
        <dbReference type="SAM" id="MobiDB-lite"/>
    </source>
</evidence>
<feature type="compositionally biased region" description="Basic and acidic residues" evidence="1">
    <location>
        <begin position="560"/>
        <end position="570"/>
    </location>
</feature>
<name>A0A2N5ESN3_9GAMM</name>
<feature type="region of interest" description="Disordered" evidence="1">
    <location>
        <begin position="225"/>
        <end position="245"/>
    </location>
</feature>
<feature type="compositionally biased region" description="Low complexity" evidence="1">
    <location>
        <begin position="225"/>
        <end position="237"/>
    </location>
</feature>
<feature type="region of interest" description="Disordered" evidence="1">
    <location>
        <begin position="361"/>
        <end position="406"/>
    </location>
</feature>
<dbReference type="AlphaFoldDB" id="A0A2N5ESN3"/>
<gene>
    <name evidence="2" type="ORF">CYR34_00280</name>
</gene>
<reference evidence="2 3" key="1">
    <citation type="submission" date="2017-12" db="EMBL/GenBank/DDBJ databases">
        <title>Characterization of six clinical isolates of Enterochimera gen. nov., a novel genus of the Yersiniaciae family and the three species Enterochimera arupensis sp. nov., Enterochimera coloradensis sp. nov, and Enterochimera californica sp. nov.</title>
        <authorList>
            <person name="Rossi A."/>
            <person name="Fisher M."/>
        </authorList>
    </citation>
    <scope>NUCLEOTIDE SEQUENCE [LARGE SCALE GENOMIC DNA]</scope>
    <source>
        <strain evidence="2 3">2016Iso1</strain>
    </source>
</reference>
<feature type="compositionally biased region" description="Low complexity" evidence="1">
    <location>
        <begin position="579"/>
        <end position="609"/>
    </location>
</feature>
<proteinExistence type="predicted"/>
<feature type="compositionally biased region" description="Polar residues" evidence="1">
    <location>
        <begin position="502"/>
        <end position="527"/>
    </location>
</feature>
<evidence type="ECO:0000313" key="2">
    <source>
        <dbReference type="EMBL" id="PLR53080.1"/>
    </source>
</evidence>
<dbReference type="Proteomes" id="UP000234626">
    <property type="component" value="Unassembled WGS sequence"/>
</dbReference>
<feature type="region of interest" description="Disordered" evidence="1">
    <location>
        <begin position="422"/>
        <end position="916"/>
    </location>
</feature>
<feature type="compositionally biased region" description="Polar residues" evidence="1">
    <location>
        <begin position="623"/>
        <end position="646"/>
    </location>
</feature>
<evidence type="ECO:0000313" key="3">
    <source>
        <dbReference type="Proteomes" id="UP000234626"/>
    </source>
</evidence>
<feature type="compositionally biased region" description="Polar residues" evidence="1">
    <location>
        <begin position="756"/>
        <end position="773"/>
    </location>
</feature>
<protein>
    <submittedName>
        <fullName evidence="2">Uncharacterized protein</fullName>
    </submittedName>
</protein>